<dbReference type="InterPro" id="IPR036298">
    <property type="entry name" value="Chalcone_isomerase_sf"/>
</dbReference>
<evidence type="ECO:0000256" key="1">
    <source>
        <dbReference type="SAM" id="Phobius"/>
    </source>
</evidence>
<feature type="domain" description="Chalcone isomerase" evidence="2">
    <location>
        <begin position="163"/>
        <end position="370"/>
    </location>
</feature>
<feature type="transmembrane region" description="Helical" evidence="1">
    <location>
        <begin position="64"/>
        <end position="84"/>
    </location>
</feature>
<comment type="caution">
    <text evidence="3">The sequence shown here is derived from an EMBL/GenBank/DDBJ whole genome shotgun (WGS) entry which is preliminary data.</text>
</comment>
<organism evidence="3 4">
    <name type="scientific">Saccharata proteae CBS 121410</name>
    <dbReference type="NCBI Taxonomy" id="1314787"/>
    <lineage>
        <taxon>Eukaryota</taxon>
        <taxon>Fungi</taxon>
        <taxon>Dikarya</taxon>
        <taxon>Ascomycota</taxon>
        <taxon>Pezizomycotina</taxon>
        <taxon>Dothideomycetes</taxon>
        <taxon>Dothideomycetes incertae sedis</taxon>
        <taxon>Botryosphaeriales</taxon>
        <taxon>Saccharataceae</taxon>
        <taxon>Saccharata</taxon>
    </lineage>
</organism>
<sequence length="389" mass="42740">MASRNAATRLATRLRAPHCLYRPQRLFPKTPAANDFLPRNPLDRIAAHRAETAYLAWRKRRIRLASFGLAFCIAAQIFLCYLVDLKTRDPELMDASGDADRQFRGREVVVLPGREKTVARAEDGEGEEIEVVETGTSSVPVFPKTIRLPTGGSGSSGNATDAEYTLVGLGIRTVSFLSIQVYVVGLYVQTTSLPTLQASLIHRINPTASTLIAGEKDELRTALLDPQRSNELWDSLLRDPTFAVNSAFRIVPTRDTNFAHLRDGMVNGITKRTSEAAAAGSTEYQDETFGLAMKEFKNMFNGKGKAPKGSTVVFLKDQRGALEMLFAGKDGEGKVESLGRVEDERMGRLMWLLYLGGKNVSSEGARKSVVNGCVELVERPIGTVETRVE</sequence>
<dbReference type="OrthoDB" id="18193at2759"/>
<keyword evidence="1" id="KW-0812">Transmembrane</keyword>
<dbReference type="SUPFAM" id="SSF54626">
    <property type="entry name" value="Chalcone isomerase"/>
    <property type="match status" value="1"/>
</dbReference>
<keyword evidence="4" id="KW-1185">Reference proteome</keyword>
<dbReference type="EMBL" id="ML978711">
    <property type="protein sequence ID" value="KAF2092093.1"/>
    <property type="molecule type" value="Genomic_DNA"/>
</dbReference>
<dbReference type="GO" id="GO:0016872">
    <property type="term" value="F:intramolecular lyase activity"/>
    <property type="evidence" value="ECO:0007669"/>
    <property type="project" value="InterPro"/>
</dbReference>
<dbReference type="Pfam" id="PF16035">
    <property type="entry name" value="Chalcone_2"/>
    <property type="match status" value="1"/>
</dbReference>
<reference evidence="3" key="1">
    <citation type="journal article" date="2020" name="Stud. Mycol.">
        <title>101 Dothideomycetes genomes: a test case for predicting lifestyles and emergence of pathogens.</title>
        <authorList>
            <person name="Haridas S."/>
            <person name="Albert R."/>
            <person name="Binder M."/>
            <person name="Bloem J."/>
            <person name="Labutti K."/>
            <person name="Salamov A."/>
            <person name="Andreopoulos B."/>
            <person name="Baker S."/>
            <person name="Barry K."/>
            <person name="Bills G."/>
            <person name="Bluhm B."/>
            <person name="Cannon C."/>
            <person name="Castanera R."/>
            <person name="Culley D."/>
            <person name="Daum C."/>
            <person name="Ezra D."/>
            <person name="Gonzalez J."/>
            <person name="Henrissat B."/>
            <person name="Kuo A."/>
            <person name="Liang C."/>
            <person name="Lipzen A."/>
            <person name="Lutzoni F."/>
            <person name="Magnuson J."/>
            <person name="Mondo S."/>
            <person name="Nolan M."/>
            <person name="Ohm R."/>
            <person name="Pangilinan J."/>
            <person name="Park H.-J."/>
            <person name="Ramirez L."/>
            <person name="Alfaro M."/>
            <person name="Sun H."/>
            <person name="Tritt A."/>
            <person name="Yoshinaga Y."/>
            <person name="Zwiers L.-H."/>
            <person name="Turgeon B."/>
            <person name="Goodwin S."/>
            <person name="Spatafora J."/>
            <person name="Crous P."/>
            <person name="Grigoriev I."/>
        </authorList>
    </citation>
    <scope>NUCLEOTIDE SEQUENCE</scope>
    <source>
        <strain evidence="3">CBS 121410</strain>
    </source>
</reference>
<proteinExistence type="predicted"/>
<evidence type="ECO:0000313" key="4">
    <source>
        <dbReference type="Proteomes" id="UP000799776"/>
    </source>
</evidence>
<dbReference type="PANTHER" id="PTHR47284:SF3">
    <property type="entry name" value="FATTY-ACID-BINDING PROTEIN 2"/>
    <property type="match status" value="1"/>
</dbReference>
<dbReference type="AlphaFoldDB" id="A0A9P4I311"/>
<dbReference type="PANTHER" id="PTHR47284">
    <property type="entry name" value="FATTY-ACID-BINDING PROTEIN 2"/>
    <property type="match status" value="1"/>
</dbReference>
<keyword evidence="1" id="KW-0472">Membrane</keyword>
<dbReference type="InterPro" id="IPR016087">
    <property type="entry name" value="Chalcone_isomerase"/>
</dbReference>
<evidence type="ECO:0000259" key="2">
    <source>
        <dbReference type="Pfam" id="PF16035"/>
    </source>
</evidence>
<evidence type="ECO:0000313" key="3">
    <source>
        <dbReference type="EMBL" id="KAF2092093.1"/>
    </source>
</evidence>
<dbReference type="InterPro" id="IPR016088">
    <property type="entry name" value="Chalcone_isomerase_3-sand"/>
</dbReference>
<dbReference type="Proteomes" id="UP000799776">
    <property type="component" value="Unassembled WGS sequence"/>
</dbReference>
<protein>
    <recommendedName>
        <fullName evidence="2">Chalcone isomerase domain-containing protein</fullName>
    </recommendedName>
</protein>
<dbReference type="Gene3D" id="3.50.70.10">
    <property type="match status" value="1"/>
</dbReference>
<gene>
    <name evidence="3" type="ORF">K490DRAFT_70774</name>
</gene>
<accession>A0A9P4I311</accession>
<name>A0A9P4I311_9PEZI</name>
<keyword evidence="1" id="KW-1133">Transmembrane helix</keyword>